<feature type="domain" description="Sugar-binding" evidence="5">
    <location>
        <begin position="67"/>
        <end position="305"/>
    </location>
</feature>
<evidence type="ECO:0000313" key="6">
    <source>
        <dbReference type="EMBL" id="TDE97369.1"/>
    </source>
</evidence>
<dbReference type="Proteomes" id="UP000504882">
    <property type="component" value="Unassembled WGS sequence"/>
</dbReference>
<dbReference type="PANTHER" id="PTHR34294">
    <property type="entry name" value="TRANSCRIPTIONAL REGULATOR-RELATED"/>
    <property type="match status" value="1"/>
</dbReference>
<keyword evidence="4" id="KW-0804">Transcription</keyword>
<sequence length="319" mass="33337">MPDVDDPELLREVSVDFYLDGLSKVEIAKERGLSRFQVARMLNSARELGIVRIEISTPAHLDASSGRTLAQALGVREVVISSGTSSNPSRATLARHVARALVDRARPQMTIGVSWSRTIELAAKHIENLPPCEVVQLVGAQPVEGSGNSLEMIQQFKALPGVRTFPIWAPLVVQDAATAAGLRAQPQIARALERAEHLDIAVVAVGGWSTESSTVYSNVSPDDIAEAVAAGAVGECAGHLIDAEGRLVPTALETRIVGVGLDQLRRTPEVIVCAHGASAAPAVRAAVRGGIGSTVVLDPAAAGALTDLLRAESAGTPVD</sequence>
<proteinExistence type="inferred from homology"/>
<evidence type="ECO:0000256" key="2">
    <source>
        <dbReference type="ARBA" id="ARBA00023015"/>
    </source>
</evidence>
<dbReference type="InterPro" id="IPR007324">
    <property type="entry name" value="Sugar-bd_dom_put"/>
</dbReference>
<dbReference type="InterPro" id="IPR051054">
    <property type="entry name" value="SorC_transcr_regulators"/>
</dbReference>
<dbReference type="EMBL" id="SMNA01000002">
    <property type="protein sequence ID" value="TDE97369.1"/>
    <property type="molecule type" value="Genomic_DNA"/>
</dbReference>
<dbReference type="Pfam" id="PF04198">
    <property type="entry name" value="Sugar-bind"/>
    <property type="match status" value="1"/>
</dbReference>
<dbReference type="RefSeq" id="WP_133106295.1">
    <property type="nucleotide sequence ID" value="NZ_SMNA01000002.1"/>
</dbReference>
<dbReference type="SUPFAM" id="SSF100950">
    <property type="entry name" value="NagB/RpiA/CoA transferase-like"/>
    <property type="match status" value="1"/>
</dbReference>
<evidence type="ECO:0000256" key="4">
    <source>
        <dbReference type="ARBA" id="ARBA00023163"/>
    </source>
</evidence>
<protein>
    <submittedName>
        <fullName evidence="6">Cro/Cl family transcriptional regulator</fullName>
    </submittedName>
</protein>
<evidence type="ECO:0000259" key="5">
    <source>
        <dbReference type="Pfam" id="PF04198"/>
    </source>
</evidence>
<keyword evidence="3" id="KW-0238">DNA-binding</keyword>
<evidence type="ECO:0000256" key="3">
    <source>
        <dbReference type="ARBA" id="ARBA00023125"/>
    </source>
</evidence>
<dbReference type="Gene3D" id="3.40.50.1360">
    <property type="match status" value="1"/>
</dbReference>
<evidence type="ECO:0000256" key="1">
    <source>
        <dbReference type="ARBA" id="ARBA00010466"/>
    </source>
</evidence>
<accession>A0ABY2E745</accession>
<dbReference type="InterPro" id="IPR037171">
    <property type="entry name" value="NagB/RpiA_transferase-like"/>
</dbReference>
<dbReference type="PANTHER" id="PTHR34294:SF1">
    <property type="entry name" value="TRANSCRIPTIONAL REGULATOR LSRR"/>
    <property type="match status" value="1"/>
</dbReference>
<name>A0ABY2E745_9MICO</name>
<keyword evidence="7" id="KW-1185">Reference proteome</keyword>
<dbReference type="InterPro" id="IPR036388">
    <property type="entry name" value="WH-like_DNA-bd_sf"/>
</dbReference>
<organism evidence="6 7">
    <name type="scientific">Occultella glacieicola</name>
    <dbReference type="NCBI Taxonomy" id="2518684"/>
    <lineage>
        <taxon>Bacteria</taxon>
        <taxon>Bacillati</taxon>
        <taxon>Actinomycetota</taxon>
        <taxon>Actinomycetes</taxon>
        <taxon>Micrococcales</taxon>
        <taxon>Ruaniaceae</taxon>
        <taxon>Occultella</taxon>
    </lineage>
</organism>
<dbReference type="Gene3D" id="1.10.10.10">
    <property type="entry name" value="Winged helix-like DNA-binding domain superfamily/Winged helix DNA-binding domain"/>
    <property type="match status" value="1"/>
</dbReference>
<comment type="similarity">
    <text evidence="1">Belongs to the SorC transcriptional regulatory family.</text>
</comment>
<reference evidence="6 7" key="1">
    <citation type="submission" date="2019-03" db="EMBL/GenBank/DDBJ databases">
        <title>Genomic features of bacteria from cold environments.</title>
        <authorList>
            <person name="Shen L."/>
        </authorList>
    </citation>
    <scope>NUCLEOTIDE SEQUENCE [LARGE SCALE GENOMIC DNA]</scope>
    <source>
        <strain evidence="7">T3246-1</strain>
    </source>
</reference>
<comment type="caution">
    <text evidence="6">The sequence shown here is derived from an EMBL/GenBank/DDBJ whole genome shotgun (WGS) entry which is preliminary data.</text>
</comment>
<gene>
    <name evidence="6" type="ORF">EXU48_04010</name>
</gene>
<keyword evidence="2" id="KW-0805">Transcription regulation</keyword>
<evidence type="ECO:0000313" key="7">
    <source>
        <dbReference type="Proteomes" id="UP000504882"/>
    </source>
</evidence>